<keyword evidence="2" id="KW-1185">Reference proteome</keyword>
<name>A0ABD0VHX3_DENTH</name>
<sequence>MRKTPLPISIHRSISGDDIDFSTEVSSLLITDKEKPSRVWFQFPRLACGSVSLVTAASREGDEEFSSGFQMSPFRGHLPWNTIT</sequence>
<dbReference type="Proteomes" id="UP001552299">
    <property type="component" value="Unassembled WGS sequence"/>
</dbReference>
<dbReference type="AlphaFoldDB" id="A0ABD0VHX3"/>
<protein>
    <submittedName>
        <fullName evidence="1">Uncharacterized protein</fullName>
    </submittedName>
</protein>
<evidence type="ECO:0000313" key="1">
    <source>
        <dbReference type="EMBL" id="KAL0924256.1"/>
    </source>
</evidence>
<dbReference type="EMBL" id="JANQDX010000005">
    <property type="protein sequence ID" value="KAL0924256.1"/>
    <property type="molecule type" value="Genomic_DNA"/>
</dbReference>
<accession>A0ABD0VHX3</accession>
<reference evidence="1 2" key="1">
    <citation type="journal article" date="2024" name="Plant Biotechnol. J.">
        <title>Dendrobium thyrsiflorum genome and its molecular insights into genes involved in important horticultural traits.</title>
        <authorList>
            <person name="Chen B."/>
            <person name="Wang J.Y."/>
            <person name="Zheng P.J."/>
            <person name="Li K.L."/>
            <person name="Liang Y.M."/>
            <person name="Chen X.F."/>
            <person name="Zhang C."/>
            <person name="Zhao X."/>
            <person name="He X."/>
            <person name="Zhang G.Q."/>
            <person name="Liu Z.J."/>
            <person name="Xu Q."/>
        </authorList>
    </citation>
    <scope>NUCLEOTIDE SEQUENCE [LARGE SCALE GENOMIC DNA]</scope>
    <source>
        <strain evidence="1">GZMU011</strain>
    </source>
</reference>
<gene>
    <name evidence="1" type="ORF">M5K25_005072</name>
</gene>
<organism evidence="1 2">
    <name type="scientific">Dendrobium thyrsiflorum</name>
    <name type="common">Pinecone-like raceme dendrobium</name>
    <name type="synonym">Orchid</name>
    <dbReference type="NCBI Taxonomy" id="117978"/>
    <lineage>
        <taxon>Eukaryota</taxon>
        <taxon>Viridiplantae</taxon>
        <taxon>Streptophyta</taxon>
        <taxon>Embryophyta</taxon>
        <taxon>Tracheophyta</taxon>
        <taxon>Spermatophyta</taxon>
        <taxon>Magnoliopsida</taxon>
        <taxon>Liliopsida</taxon>
        <taxon>Asparagales</taxon>
        <taxon>Orchidaceae</taxon>
        <taxon>Epidendroideae</taxon>
        <taxon>Malaxideae</taxon>
        <taxon>Dendrobiinae</taxon>
        <taxon>Dendrobium</taxon>
    </lineage>
</organism>
<evidence type="ECO:0000313" key="2">
    <source>
        <dbReference type="Proteomes" id="UP001552299"/>
    </source>
</evidence>
<proteinExistence type="predicted"/>
<comment type="caution">
    <text evidence="1">The sequence shown here is derived from an EMBL/GenBank/DDBJ whole genome shotgun (WGS) entry which is preliminary data.</text>
</comment>